<dbReference type="Proteomes" id="UP001189429">
    <property type="component" value="Unassembled WGS sequence"/>
</dbReference>
<sequence>MVPERRALSAPLTAAEELASADCFFVTPDGAGGPILDESDVELFWAARLEAAREALEAHGAAVLPRFLGGAAAEALARQAEAWRGLTPALEGCRLGGGRGDLADLVDELPEALTRSLDALVVGLREGGGECAARLGCCERVPLVADGGGVRAWVQVRVALRQHAPRQRPPAHVRLLHEPRVDRRGRRPLPGLQEVRARIAAKEAPAQA</sequence>
<protein>
    <submittedName>
        <fullName evidence="1">Uncharacterized protein</fullName>
    </submittedName>
</protein>
<keyword evidence="2" id="KW-1185">Reference proteome</keyword>
<evidence type="ECO:0000313" key="1">
    <source>
        <dbReference type="EMBL" id="CAK0827218.1"/>
    </source>
</evidence>
<gene>
    <name evidence="1" type="ORF">PCOR1329_LOCUS26816</name>
</gene>
<name>A0ABN9S650_9DINO</name>
<comment type="caution">
    <text evidence="1">The sequence shown here is derived from an EMBL/GenBank/DDBJ whole genome shotgun (WGS) entry which is preliminary data.</text>
</comment>
<dbReference type="EMBL" id="CAUYUJ010009602">
    <property type="protein sequence ID" value="CAK0827218.1"/>
    <property type="molecule type" value="Genomic_DNA"/>
</dbReference>
<proteinExistence type="predicted"/>
<reference evidence="1" key="1">
    <citation type="submission" date="2023-10" db="EMBL/GenBank/DDBJ databases">
        <authorList>
            <person name="Chen Y."/>
            <person name="Shah S."/>
            <person name="Dougan E. K."/>
            <person name="Thang M."/>
            <person name="Chan C."/>
        </authorList>
    </citation>
    <scope>NUCLEOTIDE SEQUENCE [LARGE SCALE GENOMIC DNA]</scope>
</reference>
<organism evidence="1 2">
    <name type="scientific">Prorocentrum cordatum</name>
    <dbReference type="NCBI Taxonomy" id="2364126"/>
    <lineage>
        <taxon>Eukaryota</taxon>
        <taxon>Sar</taxon>
        <taxon>Alveolata</taxon>
        <taxon>Dinophyceae</taxon>
        <taxon>Prorocentrales</taxon>
        <taxon>Prorocentraceae</taxon>
        <taxon>Prorocentrum</taxon>
    </lineage>
</organism>
<evidence type="ECO:0000313" key="2">
    <source>
        <dbReference type="Proteomes" id="UP001189429"/>
    </source>
</evidence>
<accession>A0ABN9S650</accession>